<organism evidence="1 2">
    <name type="scientific">Panaeolus cyanescens</name>
    <dbReference type="NCBI Taxonomy" id="181874"/>
    <lineage>
        <taxon>Eukaryota</taxon>
        <taxon>Fungi</taxon>
        <taxon>Dikarya</taxon>
        <taxon>Basidiomycota</taxon>
        <taxon>Agaricomycotina</taxon>
        <taxon>Agaricomycetes</taxon>
        <taxon>Agaricomycetidae</taxon>
        <taxon>Agaricales</taxon>
        <taxon>Agaricineae</taxon>
        <taxon>Galeropsidaceae</taxon>
        <taxon>Panaeolus</taxon>
    </lineage>
</organism>
<sequence length="96" mass="10786">MSNQITIVWADAAKEDIKGKTAKDFGGVDPTTFHEQKVQQYWTANHAKPEIKEATKARIRRGAHPGGSDVNEPDHITVSFRKGAKELKTEHVYTNR</sequence>
<dbReference type="AlphaFoldDB" id="A0A409Y988"/>
<accession>A0A409Y988</accession>
<protein>
    <submittedName>
        <fullName evidence="1">Uncharacterized protein</fullName>
    </submittedName>
</protein>
<dbReference type="Proteomes" id="UP000284842">
    <property type="component" value="Unassembled WGS sequence"/>
</dbReference>
<dbReference type="InParanoid" id="A0A409Y988"/>
<evidence type="ECO:0000313" key="2">
    <source>
        <dbReference type="Proteomes" id="UP000284842"/>
    </source>
</evidence>
<dbReference type="EMBL" id="NHTK01001358">
    <property type="protein sequence ID" value="PPQ99423.1"/>
    <property type="molecule type" value="Genomic_DNA"/>
</dbReference>
<comment type="caution">
    <text evidence="1">The sequence shown here is derived from an EMBL/GenBank/DDBJ whole genome shotgun (WGS) entry which is preliminary data.</text>
</comment>
<name>A0A409Y988_9AGAR</name>
<keyword evidence="2" id="KW-1185">Reference proteome</keyword>
<reference evidence="1 2" key="1">
    <citation type="journal article" date="2018" name="Evol. Lett.">
        <title>Horizontal gene cluster transfer increased hallucinogenic mushroom diversity.</title>
        <authorList>
            <person name="Reynolds H.T."/>
            <person name="Vijayakumar V."/>
            <person name="Gluck-Thaler E."/>
            <person name="Korotkin H.B."/>
            <person name="Matheny P.B."/>
            <person name="Slot J.C."/>
        </authorList>
    </citation>
    <scope>NUCLEOTIDE SEQUENCE [LARGE SCALE GENOMIC DNA]</scope>
    <source>
        <strain evidence="1 2">2629</strain>
    </source>
</reference>
<proteinExistence type="predicted"/>
<evidence type="ECO:0000313" key="1">
    <source>
        <dbReference type="EMBL" id="PPQ99423.1"/>
    </source>
</evidence>
<dbReference type="OrthoDB" id="3022201at2759"/>
<gene>
    <name evidence="1" type="ORF">CVT24_005410</name>
</gene>